<reference evidence="2" key="1">
    <citation type="submission" date="2021-06" db="EMBL/GenBank/DDBJ databases">
        <authorList>
            <person name="Kallberg Y."/>
            <person name="Tangrot J."/>
            <person name="Rosling A."/>
        </authorList>
    </citation>
    <scope>NUCLEOTIDE SEQUENCE</scope>
    <source>
        <strain evidence="2">UK204</strain>
    </source>
</reference>
<organism evidence="2 3">
    <name type="scientific">Funneliformis caledonium</name>
    <dbReference type="NCBI Taxonomy" id="1117310"/>
    <lineage>
        <taxon>Eukaryota</taxon>
        <taxon>Fungi</taxon>
        <taxon>Fungi incertae sedis</taxon>
        <taxon>Mucoromycota</taxon>
        <taxon>Glomeromycotina</taxon>
        <taxon>Glomeromycetes</taxon>
        <taxon>Glomerales</taxon>
        <taxon>Glomeraceae</taxon>
        <taxon>Funneliformis</taxon>
    </lineage>
</organism>
<evidence type="ECO:0000256" key="1">
    <source>
        <dbReference type="SAM" id="SignalP"/>
    </source>
</evidence>
<feature type="signal peptide" evidence="1">
    <location>
        <begin position="1"/>
        <end position="23"/>
    </location>
</feature>
<dbReference type="Gene3D" id="2.80.10.50">
    <property type="match status" value="1"/>
</dbReference>
<proteinExistence type="predicted"/>
<name>A0A9N9FSB3_9GLOM</name>
<protein>
    <submittedName>
        <fullName evidence="2">11645_t:CDS:1</fullName>
    </submittedName>
</protein>
<sequence length="413" mass="46596">MKIIHFYLVFVFFLLSAVSTTYALIPNTKVNTYPKSTEECTLVEGITYNIVHLPSARNLDSNGDKVEISTPDHNSKDNPYQYWVLRKANSIIYPLELVLYNVIHAKSGLNLDSDGKKIGISSTKHNSISNAYQHWMIVKNGPNVYNIAHMTSGLLNIDSNGKNTLEISPPEHNSRENPYQQWGFIPRNFKLTANITDFTYPTDLATSQEKYKTRTSLFTGNYVIQNPTKAVVEQTIDKTEIKSNNYTLEIKKSQSFTITEEDIVTVNLGATLKMLNINTSYQKGITDSVTKSFEQTYKESIYEEVSYRIQHKVTVPPQTSITVDATVDKINMEIPFTAKIRLTAQADRMDESGKIVPMVDVDTNAFACYLQQEEYNTTDAIVEGNALIINTSGILSIDAYGLDSRIITKEMKQ</sequence>
<comment type="caution">
    <text evidence="2">The sequence shown here is derived from an EMBL/GenBank/DDBJ whole genome shotgun (WGS) entry which is preliminary data.</text>
</comment>
<accession>A0A9N9FSB3</accession>
<dbReference type="SUPFAM" id="SSF56973">
    <property type="entry name" value="Aerolisin/ETX pore-forming domain"/>
    <property type="match status" value="1"/>
</dbReference>
<dbReference type="SUPFAM" id="SSF50370">
    <property type="entry name" value="Ricin B-like lectins"/>
    <property type="match status" value="1"/>
</dbReference>
<dbReference type="PROSITE" id="PS50231">
    <property type="entry name" value="RICIN_B_LECTIN"/>
    <property type="match status" value="1"/>
</dbReference>
<keyword evidence="1" id="KW-0732">Signal</keyword>
<dbReference type="OrthoDB" id="2342560at2759"/>
<feature type="chain" id="PRO_5040293931" evidence="1">
    <location>
        <begin position="24"/>
        <end position="413"/>
    </location>
</feature>
<keyword evidence="3" id="KW-1185">Reference proteome</keyword>
<evidence type="ECO:0000313" key="3">
    <source>
        <dbReference type="Proteomes" id="UP000789570"/>
    </source>
</evidence>
<gene>
    <name evidence="2" type="ORF">FCALED_LOCUS6206</name>
</gene>
<dbReference type="Gene3D" id="2.170.15.10">
    <property type="entry name" value="Proaerolysin, chain A, domain 3"/>
    <property type="match status" value="1"/>
</dbReference>
<evidence type="ECO:0000313" key="2">
    <source>
        <dbReference type="EMBL" id="CAG8552843.1"/>
    </source>
</evidence>
<dbReference type="EMBL" id="CAJVPQ010001435">
    <property type="protein sequence ID" value="CAG8552843.1"/>
    <property type="molecule type" value="Genomic_DNA"/>
</dbReference>
<dbReference type="AlphaFoldDB" id="A0A9N9FSB3"/>
<dbReference type="InterPro" id="IPR035992">
    <property type="entry name" value="Ricin_B-like_lectins"/>
</dbReference>
<dbReference type="Proteomes" id="UP000789570">
    <property type="component" value="Unassembled WGS sequence"/>
</dbReference>
<dbReference type="CDD" id="cd00161">
    <property type="entry name" value="beta-trefoil_Ricin-like"/>
    <property type="match status" value="1"/>
</dbReference>